<keyword evidence="3" id="KW-0547">Nucleotide-binding</keyword>
<comment type="caution">
    <text evidence="6">The sequence shown here is derived from an EMBL/GenBank/DDBJ whole genome shotgun (WGS) entry which is preliminary data.</text>
</comment>
<gene>
    <name evidence="6" type="ORF">H8K52_08825</name>
</gene>
<evidence type="ECO:0000256" key="3">
    <source>
        <dbReference type="ARBA" id="ARBA00022741"/>
    </source>
</evidence>
<protein>
    <submittedName>
        <fullName evidence="6">ABC transporter ATP-binding protein</fullName>
    </submittedName>
</protein>
<dbReference type="EMBL" id="JACOFW010000007">
    <property type="protein sequence ID" value="MBC3807445.1"/>
    <property type="molecule type" value="Genomic_DNA"/>
</dbReference>
<keyword evidence="1" id="KW-0813">Transport</keyword>
<name>A0ABR6X4F9_9BURK</name>
<dbReference type="Proteomes" id="UP000648257">
    <property type="component" value="Unassembled WGS sequence"/>
</dbReference>
<dbReference type="RefSeq" id="WP_186922527.1">
    <property type="nucleotide sequence ID" value="NZ_JACOFW010000007.1"/>
</dbReference>
<dbReference type="InterPro" id="IPR003593">
    <property type="entry name" value="AAA+_ATPase"/>
</dbReference>
<evidence type="ECO:0000313" key="7">
    <source>
        <dbReference type="Proteomes" id="UP000648257"/>
    </source>
</evidence>
<evidence type="ECO:0000256" key="4">
    <source>
        <dbReference type="ARBA" id="ARBA00022840"/>
    </source>
</evidence>
<accession>A0ABR6X4F9</accession>
<evidence type="ECO:0000256" key="2">
    <source>
        <dbReference type="ARBA" id="ARBA00022475"/>
    </source>
</evidence>
<dbReference type="CDD" id="cd03255">
    <property type="entry name" value="ABC_MJ0796_LolCDE_FtsE"/>
    <property type="match status" value="1"/>
</dbReference>
<evidence type="ECO:0000259" key="5">
    <source>
        <dbReference type="PROSITE" id="PS50893"/>
    </source>
</evidence>
<reference evidence="6 7" key="1">
    <citation type="submission" date="2020-08" db="EMBL/GenBank/DDBJ databases">
        <title>Novel species isolated from subtropical streams in China.</title>
        <authorList>
            <person name="Lu H."/>
        </authorList>
    </citation>
    <scope>NUCLEOTIDE SEQUENCE [LARGE SCALE GENOMIC DNA]</scope>
    <source>
        <strain evidence="6 7">KACC 16656</strain>
    </source>
</reference>
<evidence type="ECO:0000256" key="1">
    <source>
        <dbReference type="ARBA" id="ARBA00022448"/>
    </source>
</evidence>
<dbReference type="InterPro" id="IPR015854">
    <property type="entry name" value="ABC_transpr_LolD-like"/>
</dbReference>
<dbReference type="Pfam" id="PF00005">
    <property type="entry name" value="ABC_tran"/>
    <property type="match status" value="1"/>
</dbReference>
<dbReference type="InterPro" id="IPR003439">
    <property type="entry name" value="ABC_transporter-like_ATP-bd"/>
</dbReference>
<sequence>MYAINKNNNNTDAPLLQMQDVQFAWKNTDPNSTSAQMHIAAFSMKAGERVFIHGPSGCGKSTLLSLCSGINEPTKGHIQLLGQDLKQLKASQRDQFRVDHLGIIFQQFNLIPYLDLISNVMLPCQFSTRRLKAACASTGSDQVKPSIAQQAAKQLLTQLGIAETNWNKPAANLSIGQQQRVAAARALIGSPQLIIADEPTSALDEMHQQSFMERLISQCETSMAGLIFVSHDQRLARHFDRQVDCQQWQVRT</sequence>
<keyword evidence="4 6" id="KW-0067">ATP-binding</keyword>
<dbReference type="PANTHER" id="PTHR24220">
    <property type="entry name" value="IMPORT ATP-BINDING PROTEIN"/>
    <property type="match status" value="1"/>
</dbReference>
<keyword evidence="2" id="KW-1003">Cell membrane</keyword>
<dbReference type="SUPFAM" id="SSF52540">
    <property type="entry name" value="P-loop containing nucleoside triphosphate hydrolases"/>
    <property type="match status" value="1"/>
</dbReference>
<dbReference type="SMART" id="SM00382">
    <property type="entry name" value="AAA"/>
    <property type="match status" value="1"/>
</dbReference>
<feature type="domain" description="ABC transporter" evidence="5">
    <location>
        <begin position="16"/>
        <end position="252"/>
    </location>
</feature>
<keyword evidence="7" id="KW-1185">Reference proteome</keyword>
<organism evidence="6 7">
    <name type="scientific">Undibacterium seohonense</name>
    <dbReference type="NCBI Taxonomy" id="1344950"/>
    <lineage>
        <taxon>Bacteria</taxon>
        <taxon>Pseudomonadati</taxon>
        <taxon>Pseudomonadota</taxon>
        <taxon>Betaproteobacteria</taxon>
        <taxon>Burkholderiales</taxon>
        <taxon>Oxalobacteraceae</taxon>
        <taxon>Undibacterium</taxon>
    </lineage>
</organism>
<dbReference type="PANTHER" id="PTHR24220:SF611">
    <property type="entry name" value="ATP-BINDING COMPONENT OF ABC TRANSPORTER-RELATED"/>
    <property type="match status" value="1"/>
</dbReference>
<dbReference type="InterPro" id="IPR017911">
    <property type="entry name" value="MacB-like_ATP-bd"/>
</dbReference>
<dbReference type="PROSITE" id="PS50893">
    <property type="entry name" value="ABC_TRANSPORTER_2"/>
    <property type="match status" value="1"/>
</dbReference>
<evidence type="ECO:0000313" key="6">
    <source>
        <dbReference type="EMBL" id="MBC3807445.1"/>
    </source>
</evidence>
<dbReference type="Gene3D" id="3.40.50.300">
    <property type="entry name" value="P-loop containing nucleotide triphosphate hydrolases"/>
    <property type="match status" value="1"/>
</dbReference>
<proteinExistence type="predicted"/>
<keyword evidence="2" id="KW-0472">Membrane</keyword>
<dbReference type="GO" id="GO:0005524">
    <property type="term" value="F:ATP binding"/>
    <property type="evidence" value="ECO:0007669"/>
    <property type="project" value="UniProtKB-KW"/>
</dbReference>
<dbReference type="InterPro" id="IPR027417">
    <property type="entry name" value="P-loop_NTPase"/>
</dbReference>